<dbReference type="Proteomes" id="UP000746612">
    <property type="component" value="Unassembled WGS sequence"/>
</dbReference>
<comment type="caution">
    <text evidence="2">The sequence shown here is derived from an EMBL/GenBank/DDBJ whole genome shotgun (WGS) entry which is preliminary data.</text>
</comment>
<feature type="region of interest" description="Disordered" evidence="1">
    <location>
        <begin position="1"/>
        <end position="49"/>
    </location>
</feature>
<accession>A0A9N8R7P5</accession>
<evidence type="ECO:0000313" key="2">
    <source>
        <dbReference type="EMBL" id="CAG1964785.1"/>
    </source>
</evidence>
<proteinExistence type="predicted"/>
<protein>
    <recommendedName>
        <fullName evidence="4">Apple domain-containing protein</fullName>
    </recommendedName>
</protein>
<reference evidence="2" key="1">
    <citation type="submission" date="2021-03" db="EMBL/GenBank/DDBJ databases">
        <authorList>
            <person name="Alouane T."/>
            <person name="Langin T."/>
            <person name="Bonhomme L."/>
        </authorList>
    </citation>
    <scope>NUCLEOTIDE SEQUENCE</scope>
    <source>
        <strain evidence="2">MDC_Fg202</strain>
    </source>
</reference>
<feature type="compositionally biased region" description="Low complexity" evidence="1">
    <location>
        <begin position="17"/>
        <end position="41"/>
    </location>
</feature>
<dbReference type="AlphaFoldDB" id="A0A9N8R7P5"/>
<organism evidence="2 3">
    <name type="scientific">Gibberella zeae</name>
    <name type="common">Wheat head blight fungus</name>
    <name type="synonym">Fusarium graminearum</name>
    <dbReference type="NCBI Taxonomy" id="5518"/>
    <lineage>
        <taxon>Eukaryota</taxon>
        <taxon>Fungi</taxon>
        <taxon>Dikarya</taxon>
        <taxon>Ascomycota</taxon>
        <taxon>Pezizomycotina</taxon>
        <taxon>Sordariomycetes</taxon>
        <taxon>Hypocreomycetidae</taxon>
        <taxon>Hypocreales</taxon>
        <taxon>Nectriaceae</taxon>
        <taxon>Fusarium</taxon>
    </lineage>
</organism>
<name>A0A9N8R7P5_GIBZA</name>
<evidence type="ECO:0008006" key="4">
    <source>
        <dbReference type="Google" id="ProtNLM"/>
    </source>
</evidence>
<evidence type="ECO:0000313" key="3">
    <source>
        <dbReference type="Proteomes" id="UP000746612"/>
    </source>
</evidence>
<sequence length="328" mass="35214">MAFSRETDLSAKPGSFTTTIPTSGIATGGSSTLLSTSAVSGNTKSSSSIGIDDSTFVESTTSNILDETTRPSTLDMTSETMSSIEISATDITTTTNATTASEFETIITNSITNEDQQTTENPTATKDTTSTPIPTFENHACNELESPYQDPSGVSFEILCNNRSHGYTTLENVGSDRFTACVKFCAEDIRCAGLQYLKNRLVCATFSESFAGYVEAPDNDVAISIPDGSDTTTIEDTTTTDLSTPALVPPFVEAGCNDVSNRYNDPIGVPFDVLCNYGIYGNNQIDVLFGNIFTACVRYCALDDKCAIMHFDRQASLCILYSDSAEYF</sequence>
<evidence type="ECO:0000256" key="1">
    <source>
        <dbReference type="SAM" id="MobiDB-lite"/>
    </source>
</evidence>
<gene>
    <name evidence="2" type="ORF">MDCFG202_LOCUS25314</name>
</gene>
<feature type="region of interest" description="Disordered" evidence="1">
    <location>
        <begin position="114"/>
        <end position="133"/>
    </location>
</feature>
<dbReference type="EMBL" id="CAJPIJ010000058">
    <property type="protein sequence ID" value="CAG1964785.1"/>
    <property type="molecule type" value="Genomic_DNA"/>
</dbReference>